<evidence type="ECO:0008006" key="3">
    <source>
        <dbReference type="Google" id="ProtNLM"/>
    </source>
</evidence>
<keyword evidence="2" id="KW-1185">Reference proteome</keyword>
<accession>A0ABQ9UF55</accession>
<gene>
    <name evidence="1" type="ORF">P7K49_027097</name>
</gene>
<sequence>MSAASTPRAPRRPLAPLLLRVALVPAPARPDVFAWFRAASGQPHFASQGARCFLNRNRIKSPG</sequence>
<reference evidence="1 2" key="1">
    <citation type="submission" date="2023-05" db="EMBL/GenBank/DDBJ databases">
        <title>B98-5 Cell Line De Novo Hybrid Assembly: An Optical Mapping Approach.</title>
        <authorList>
            <person name="Kananen K."/>
            <person name="Auerbach J.A."/>
            <person name="Kautto E."/>
            <person name="Blachly J.S."/>
        </authorList>
    </citation>
    <scope>NUCLEOTIDE SEQUENCE [LARGE SCALE GENOMIC DNA]</scope>
    <source>
        <strain evidence="1">B95-8</strain>
        <tissue evidence="1">Cell line</tissue>
    </source>
</reference>
<proteinExistence type="predicted"/>
<comment type="caution">
    <text evidence="1">The sequence shown here is derived from an EMBL/GenBank/DDBJ whole genome shotgun (WGS) entry which is preliminary data.</text>
</comment>
<evidence type="ECO:0000313" key="1">
    <source>
        <dbReference type="EMBL" id="KAK2095681.1"/>
    </source>
</evidence>
<feature type="non-terminal residue" evidence="1">
    <location>
        <position position="63"/>
    </location>
</feature>
<name>A0ABQ9UF55_SAGOE</name>
<evidence type="ECO:0000313" key="2">
    <source>
        <dbReference type="Proteomes" id="UP001266305"/>
    </source>
</evidence>
<dbReference type="Proteomes" id="UP001266305">
    <property type="component" value="Unassembled WGS sequence"/>
</dbReference>
<dbReference type="EMBL" id="JASSZA010000013">
    <property type="protein sequence ID" value="KAK2095681.1"/>
    <property type="molecule type" value="Genomic_DNA"/>
</dbReference>
<protein>
    <recommendedName>
        <fullName evidence="3">Secreted protein</fullName>
    </recommendedName>
</protein>
<organism evidence="1 2">
    <name type="scientific">Saguinus oedipus</name>
    <name type="common">Cotton-top tamarin</name>
    <name type="synonym">Oedipomidas oedipus</name>
    <dbReference type="NCBI Taxonomy" id="9490"/>
    <lineage>
        <taxon>Eukaryota</taxon>
        <taxon>Metazoa</taxon>
        <taxon>Chordata</taxon>
        <taxon>Craniata</taxon>
        <taxon>Vertebrata</taxon>
        <taxon>Euteleostomi</taxon>
        <taxon>Mammalia</taxon>
        <taxon>Eutheria</taxon>
        <taxon>Euarchontoglires</taxon>
        <taxon>Primates</taxon>
        <taxon>Haplorrhini</taxon>
        <taxon>Platyrrhini</taxon>
        <taxon>Cebidae</taxon>
        <taxon>Callitrichinae</taxon>
        <taxon>Saguinus</taxon>
    </lineage>
</organism>